<evidence type="ECO:0000313" key="3">
    <source>
        <dbReference type="EMBL" id="CDJ36833.1"/>
    </source>
</evidence>
<accession>U6KN36</accession>
<feature type="region of interest" description="Disordered" evidence="1">
    <location>
        <begin position="1"/>
        <end position="27"/>
    </location>
</feature>
<proteinExistence type="predicted"/>
<dbReference type="EMBL" id="HG737054">
    <property type="protein sequence ID" value="CDJ36833.1"/>
    <property type="molecule type" value="Genomic_DNA"/>
</dbReference>
<dbReference type="RefSeq" id="XP_037879121.1">
    <property type="nucleotide sequence ID" value="XM_038023267.1"/>
</dbReference>
<evidence type="ECO:0000313" key="4">
    <source>
        <dbReference type="Proteomes" id="UP000030744"/>
    </source>
</evidence>
<keyword evidence="2" id="KW-0472">Membrane</keyword>
<feature type="compositionally biased region" description="Acidic residues" evidence="1">
    <location>
        <begin position="11"/>
        <end position="26"/>
    </location>
</feature>
<gene>
    <name evidence="3" type="ORF">EMH_0097110</name>
</gene>
<sequence length="142" mass="15660">MNGRFFGGAQEGEEKEENSESDEEQGEQSSKCVSAFKDFISAVFPNTYPLFWLALPFAVCAVLAAASFGNNTEAEEEDLVVFARENQFNATSNDPDTQNTFVKQMSTRDLTFQGVVLLIFISLINTAAWLGSVSCVRSELYS</sequence>
<evidence type="ECO:0000256" key="2">
    <source>
        <dbReference type="SAM" id="Phobius"/>
    </source>
</evidence>
<feature type="transmembrane region" description="Helical" evidence="2">
    <location>
        <begin position="50"/>
        <end position="69"/>
    </location>
</feature>
<dbReference type="GeneID" id="60404749"/>
<organism evidence="3 4">
    <name type="scientific">Eimeria mitis</name>
    <dbReference type="NCBI Taxonomy" id="44415"/>
    <lineage>
        <taxon>Eukaryota</taxon>
        <taxon>Sar</taxon>
        <taxon>Alveolata</taxon>
        <taxon>Apicomplexa</taxon>
        <taxon>Conoidasida</taxon>
        <taxon>Coccidia</taxon>
        <taxon>Eucoccidiorida</taxon>
        <taxon>Eimeriorina</taxon>
        <taxon>Eimeriidae</taxon>
        <taxon>Eimeria</taxon>
    </lineage>
</organism>
<reference evidence="3" key="2">
    <citation type="submission" date="2013-10" db="EMBL/GenBank/DDBJ databases">
        <authorList>
            <person name="Aslett M."/>
        </authorList>
    </citation>
    <scope>NUCLEOTIDE SEQUENCE [LARGE SCALE GENOMIC DNA]</scope>
    <source>
        <strain evidence="3">Houghton</strain>
    </source>
</reference>
<feature type="transmembrane region" description="Helical" evidence="2">
    <location>
        <begin position="110"/>
        <end position="130"/>
    </location>
</feature>
<name>U6KN36_9EIME</name>
<protein>
    <submittedName>
        <fullName evidence="3">Uncharacterized protein</fullName>
    </submittedName>
</protein>
<evidence type="ECO:0000256" key="1">
    <source>
        <dbReference type="SAM" id="MobiDB-lite"/>
    </source>
</evidence>
<dbReference type="Proteomes" id="UP000030744">
    <property type="component" value="Unassembled WGS sequence"/>
</dbReference>
<reference evidence="3" key="1">
    <citation type="submission" date="2013-10" db="EMBL/GenBank/DDBJ databases">
        <title>Genomic analysis of the causative agents of coccidiosis in chickens.</title>
        <authorList>
            <person name="Reid A.J."/>
            <person name="Blake D."/>
            <person name="Billington K."/>
            <person name="Browne H."/>
            <person name="Dunn M."/>
            <person name="Hung S."/>
            <person name="Kawahara F."/>
            <person name="Miranda-Saavedra D."/>
            <person name="Mourier T."/>
            <person name="Nagra H."/>
            <person name="Otto T.D."/>
            <person name="Rawlings N."/>
            <person name="Sanchez A."/>
            <person name="Sanders M."/>
            <person name="Subramaniam C."/>
            <person name="Tay Y."/>
            <person name="Dear P."/>
            <person name="Doerig C."/>
            <person name="Gruber A."/>
            <person name="Parkinson J."/>
            <person name="Shirley M."/>
            <person name="Wan K.L."/>
            <person name="Berriman M."/>
            <person name="Tomley F."/>
            <person name="Pain A."/>
        </authorList>
    </citation>
    <scope>NUCLEOTIDE SEQUENCE [LARGE SCALE GENOMIC DNA]</scope>
    <source>
        <strain evidence="3">Houghton</strain>
    </source>
</reference>
<feature type="compositionally biased region" description="Gly residues" evidence="1">
    <location>
        <begin position="1"/>
        <end position="10"/>
    </location>
</feature>
<dbReference type="AlphaFoldDB" id="U6KN36"/>
<dbReference type="VEuPathDB" id="ToxoDB:EMH_0097110"/>
<keyword evidence="2" id="KW-0812">Transmembrane</keyword>
<keyword evidence="4" id="KW-1185">Reference proteome</keyword>
<keyword evidence="2" id="KW-1133">Transmembrane helix</keyword>